<accession>W9HAN6</accession>
<organism evidence="5 6">
    <name type="scientific">Skermanella stibiiresistens SB22</name>
    <dbReference type="NCBI Taxonomy" id="1385369"/>
    <lineage>
        <taxon>Bacteria</taxon>
        <taxon>Pseudomonadati</taxon>
        <taxon>Pseudomonadota</taxon>
        <taxon>Alphaproteobacteria</taxon>
        <taxon>Rhodospirillales</taxon>
        <taxon>Azospirillaceae</taxon>
        <taxon>Skermanella</taxon>
    </lineage>
</organism>
<dbReference type="InterPro" id="IPR001314">
    <property type="entry name" value="Peptidase_S1A"/>
</dbReference>
<dbReference type="Pfam" id="PF00089">
    <property type="entry name" value="Trypsin"/>
    <property type="match status" value="1"/>
</dbReference>
<keyword evidence="2" id="KW-1015">Disulfide bond</keyword>
<feature type="domain" description="Peptidase S1" evidence="4">
    <location>
        <begin position="44"/>
        <end position="265"/>
    </location>
</feature>
<gene>
    <name evidence="5" type="ORF">N825_25125</name>
</gene>
<keyword evidence="3" id="KW-0720">Serine protease</keyword>
<dbReference type="InterPro" id="IPR033116">
    <property type="entry name" value="TRYPSIN_SER"/>
</dbReference>
<dbReference type="InterPro" id="IPR043504">
    <property type="entry name" value="Peptidase_S1_PA_chymotrypsin"/>
</dbReference>
<dbReference type="InterPro" id="IPR001254">
    <property type="entry name" value="Trypsin_dom"/>
</dbReference>
<proteinExistence type="predicted"/>
<evidence type="ECO:0000313" key="5">
    <source>
        <dbReference type="EMBL" id="EWY41801.1"/>
    </source>
</evidence>
<dbReference type="STRING" id="1385369.N825_25125"/>
<dbReference type="PRINTS" id="PR00722">
    <property type="entry name" value="CHYMOTRYPSIN"/>
</dbReference>
<dbReference type="InterPro" id="IPR009003">
    <property type="entry name" value="Peptidase_S1_PA"/>
</dbReference>
<dbReference type="PROSITE" id="PS50240">
    <property type="entry name" value="TRYPSIN_DOM"/>
    <property type="match status" value="1"/>
</dbReference>
<keyword evidence="6" id="KW-1185">Reference proteome</keyword>
<name>W9HAN6_9PROT</name>
<dbReference type="AlphaFoldDB" id="W9HAN6"/>
<keyword evidence="3 5" id="KW-0645">Protease</keyword>
<comment type="caution">
    <text evidence="5">The sequence shown here is derived from an EMBL/GenBank/DDBJ whole genome shotgun (WGS) entry which is preliminary data.</text>
</comment>
<dbReference type="PANTHER" id="PTHR15462:SF8">
    <property type="entry name" value="SERINE PROTEASE"/>
    <property type="match status" value="1"/>
</dbReference>
<dbReference type="PANTHER" id="PTHR15462">
    <property type="entry name" value="SERINE PROTEASE"/>
    <property type="match status" value="1"/>
</dbReference>
<evidence type="ECO:0000313" key="6">
    <source>
        <dbReference type="Proteomes" id="UP000019486"/>
    </source>
</evidence>
<evidence type="ECO:0000259" key="4">
    <source>
        <dbReference type="PROSITE" id="PS50240"/>
    </source>
</evidence>
<dbReference type="InterPro" id="IPR050966">
    <property type="entry name" value="Glutamyl_endopeptidase"/>
</dbReference>
<dbReference type="SMART" id="SM00020">
    <property type="entry name" value="Tryp_SPc"/>
    <property type="match status" value="1"/>
</dbReference>
<protein>
    <submittedName>
        <fullName evidence="5">Protease</fullName>
    </submittedName>
</protein>
<dbReference type="EMBL" id="AVFL01000003">
    <property type="protein sequence ID" value="EWY41801.1"/>
    <property type="molecule type" value="Genomic_DNA"/>
</dbReference>
<evidence type="ECO:0000256" key="2">
    <source>
        <dbReference type="ARBA" id="ARBA00023157"/>
    </source>
</evidence>
<dbReference type="GO" id="GO:0006508">
    <property type="term" value="P:proteolysis"/>
    <property type="evidence" value="ECO:0007669"/>
    <property type="project" value="UniProtKB-KW"/>
</dbReference>
<dbReference type="GO" id="GO:0004252">
    <property type="term" value="F:serine-type endopeptidase activity"/>
    <property type="evidence" value="ECO:0007669"/>
    <property type="project" value="InterPro"/>
</dbReference>
<evidence type="ECO:0000256" key="3">
    <source>
        <dbReference type="RuleBase" id="RU363034"/>
    </source>
</evidence>
<keyword evidence="1" id="KW-0732">Signal</keyword>
<dbReference type="PROSITE" id="PS00135">
    <property type="entry name" value="TRYPSIN_SER"/>
    <property type="match status" value="1"/>
</dbReference>
<dbReference type="PROSITE" id="PS51257">
    <property type="entry name" value="PROKAR_LIPOPROTEIN"/>
    <property type="match status" value="1"/>
</dbReference>
<dbReference type="PATRIC" id="fig|1385369.3.peg.1353"/>
<dbReference type="Gene3D" id="2.40.10.10">
    <property type="entry name" value="Trypsin-like serine proteases"/>
    <property type="match status" value="2"/>
</dbReference>
<dbReference type="PROSITE" id="PS00134">
    <property type="entry name" value="TRYPSIN_HIS"/>
    <property type="match status" value="1"/>
</dbReference>
<dbReference type="Proteomes" id="UP000019486">
    <property type="component" value="Unassembled WGS sequence"/>
</dbReference>
<keyword evidence="3" id="KW-0378">Hydrolase</keyword>
<dbReference type="SUPFAM" id="SSF50494">
    <property type="entry name" value="Trypsin-like serine proteases"/>
    <property type="match status" value="1"/>
</dbReference>
<sequence length="265" mass="27717">MDLIVRRVLPMIAPLIIAAAALLACQMGRGEAATSADRERLPGILGRDDRTPLDTQEWPWAAIGRINRSVGGFCTGTLIGPRHVLTAAHCLFNKRTGRLIGPGDIHFLAGYRRGAYLAHSTAAKLTVAAGYDHTAPFEAANLKTDWAIVELAEPMTIEPLPIRQEPLPADASLIRAGYGQDRAHLLSIHQGCAPQPGAAPPGLLPHTCDATHGDSGSPLLLMGREGPAIVGLDVAAGKLGGRLTGLAVPATSFHTIARATLTGGP</sequence>
<evidence type="ECO:0000256" key="1">
    <source>
        <dbReference type="ARBA" id="ARBA00022729"/>
    </source>
</evidence>
<dbReference type="OrthoDB" id="267336at2"/>
<reference evidence="5 6" key="1">
    <citation type="submission" date="2013-08" db="EMBL/GenBank/DDBJ databases">
        <title>The genome sequence of Skermanella stibiiresistens.</title>
        <authorList>
            <person name="Zhu W."/>
            <person name="Wang G."/>
        </authorList>
    </citation>
    <scope>NUCLEOTIDE SEQUENCE [LARGE SCALE GENOMIC DNA]</scope>
    <source>
        <strain evidence="5 6">SB22</strain>
    </source>
</reference>
<dbReference type="InterPro" id="IPR018114">
    <property type="entry name" value="TRYPSIN_HIS"/>
</dbReference>